<evidence type="ECO:0000256" key="9">
    <source>
        <dbReference type="ARBA" id="ARBA00022989"/>
    </source>
</evidence>
<comment type="similarity">
    <text evidence="3">Belongs to the synaptobrevin family.</text>
</comment>
<dbReference type="Pfam" id="PF13774">
    <property type="entry name" value="Longin"/>
    <property type="match status" value="1"/>
</dbReference>
<dbReference type="OMA" id="QDRTNDC"/>
<keyword evidence="9 11" id="KW-1133">Transmembrane helix</keyword>
<comment type="function">
    <text evidence="1">May be involved in vesicle transport between the ER and the Golgi complex.</text>
</comment>
<evidence type="ECO:0000256" key="8">
    <source>
        <dbReference type="ARBA" id="ARBA00022927"/>
    </source>
</evidence>
<name>A0A9F7TD85_ICTPU</name>
<dbReference type="GeneID" id="108256373"/>
<dbReference type="InterPro" id="IPR011012">
    <property type="entry name" value="Longin-like_dom_sf"/>
</dbReference>
<dbReference type="PANTHER" id="PTHR46258:SF2">
    <property type="entry name" value="VESICLE-TRAFFICKING PROTEIN SEC22C"/>
    <property type="match status" value="1"/>
</dbReference>
<dbReference type="CTD" id="9117"/>
<dbReference type="CDD" id="cd14824">
    <property type="entry name" value="Longin"/>
    <property type="match status" value="1"/>
</dbReference>
<dbReference type="Gene3D" id="3.30.450.50">
    <property type="entry name" value="Longin domain"/>
    <property type="match status" value="1"/>
</dbReference>
<proteinExistence type="inferred from homology"/>
<evidence type="ECO:0000256" key="7">
    <source>
        <dbReference type="ARBA" id="ARBA00022892"/>
    </source>
</evidence>
<evidence type="ECO:0000256" key="10">
    <source>
        <dbReference type="ARBA" id="ARBA00023136"/>
    </source>
</evidence>
<evidence type="ECO:0000256" key="4">
    <source>
        <dbReference type="ARBA" id="ARBA00022448"/>
    </source>
</evidence>
<evidence type="ECO:0000256" key="5">
    <source>
        <dbReference type="ARBA" id="ARBA00022692"/>
    </source>
</evidence>
<feature type="transmembrane region" description="Helical" evidence="11">
    <location>
        <begin position="224"/>
        <end position="243"/>
    </location>
</feature>
<dbReference type="InterPro" id="IPR043546">
    <property type="entry name" value="Sec22a/c"/>
</dbReference>
<evidence type="ECO:0000256" key="6">
    <source>
        <dbReference type="ARBA" id="ARBA00022824"/>
    </source>
</evidence>
<dbReference type="PANTHER" id="PTHR46258">
    <property type="entry name" value="LONGIN DOMAIN-CONTAINING PROTEIN"/>
    <property type="match status" value="1"/>
</dbReference>
<evidence type="ECO:0000256" key="11">
    <source>
        <dbReference type="SAM" id="Phobius"/>
    </source>
</evidence>
<dbReference type="RefSeq" id="XP_053530703.1">
    <property type="nucleotide sequence ID" value="XM_053674728.1"/>
</dbReference>
<dbReference type="Pfam" id="PF25970">
    <property type="entry name" value="SEC22a_C"/>
    <property type="match status" value="1"/>
</dbReference>
<evidence type="ECO:0000313" key="15">
    <source>
        <dbReference type="RefSeq" id="XP_053530703.1"/>
    </source>
</evidence>
<reference evidence="14" key="1">
    <citation type="journal article" date="2016" name="Nat. Commun.">
        <title>The channel catfish genome sequence provides insights into the evolution of scale formation in teleosts.</title>
        <authorList>
            <person name="Liu Z."/>
            <person name="Liu S."/>
            <person name="Yao J."/>
            <person name="Bao L."/>
            <person name="Zhang J."/>
            <person name="Li Y."/>
            <person name="Jiang C."/>
            <person name="Sun L."/>
            <person name="Wang R."/>
            <person name="Zhang Y."/>
            <person name="Zhou T."/>
            <person name="Zeng Q."/>
            <person name="Fu Q."/>
            <person name="Gao S."/>
            <person name="Li N."/>
            <person name="Koren S."/>
            <person name="Jiang Y."/>
            <person name="Zimin A."/>
            <person name="Xu P."/>
            <person name="Phillippy A.M."/>
            <person name="Geng X."/>
            <person name="Song L."/>
            <person name="Sun F."/>
            <person name="Li C."/>
            <person name="Wang X."/>
            <person name="Chen A."/>
            <person name="Jin Y."/>
            <person name="Yuan Z."/>
            <person name="Yang Y."/>
            <person name="Tan S."/>
            <person name="Peatman E."/>
            <person name="Lu J."/>
            <person name="Qin Z."/>
            <person name="Dunham R."/>
            <person name="Li Z."/>
            <person name="Sonstegard T."/>
            <person name="Feng J."/>
            <person name="Danzmann R.G."/>
            <person name="Schroeder S."/>
            <person name="Scheffler B."/>
            <person name="Duke M.V."/>
            <person name="Ballard L."/>
            <person name="Kucuktas H."/>
            <person name="Kaltenboeck L."/>
            <person name="Liu H."/>
            <person name="Armbruster J."/>
            <person name="Xie Y."/>
            <person name="Kirby M.L."/>
            <person name="Tian Y."/>
            <person name="Flanagan M.E."/>
            <person name="Mu W."/>
            <person name="Waldbieser G.C."/>
        </authorList>
    </citation>
    <scope>NUCLEOTIDE SEQUENCE [LARGE SCALE GENOMIC DNA]</scope>
    <source>
        <strain evidence="14">SDA103</strain>
    </source>
</reference>
<feature type="chain" id="PRO_5039928835" evidence="12">
    <location>
        <begin position="16"/>
        <end position="348"/>
    </location>
</feature>
<evidence type="ECO:0000256" key="1">
    <source>
        <dbReference type="ARBA" id="ARBA00003595"/>
    </source>
</evidence>
<feature type="transmembrane region" description="Helical" evidence="11">
    <location>
        <begin position="272"/>
        <end position="290"/>
    </location>
</feature>
<feature type="domain" description="Longin" evidence="13">
    <location>
        <begin position="8"/>
        <end position="119"/>
    </location>
</feature>
<keyword evidence="10 11" id="KW-0472">Membrane</keyword>
<feature type="transmembrane region" description="Helical" evidence="11">
    <location>
        <begin position="250"/>
        <end position="266"/>
    </location>
</feature>
<evidence type="ECO:0000313" key="14">
    <source>
        <dbReference type="Proteomes" id="UP000221080"/>
    </source>
</evidence>
<organism evidence="14 15">
    <name type="scientific">Ictalurus punctatus</name>
    <name type="common">Channel catfish</name>
    <name type="synonym">Silurus punctatus</name>
    <dbReference type="NCBI Taxonomy" id="7998"/>
    <lineage>
        <taxon>Eukaryota</taxon>
        <taxon>Metazoa</taxon>
        <taxon>Chordata</taxon>
        <taxon>Craniata</taxon>
        <taxon>Vertebrata</taxon>
        <taxon>Euteleostomi</taxon>
        <taxon>Actinopterygii</taxon>
        <taxon>Neopterygii</taxon>
        <taxon>Teleostei</taxon>
        <taxon>Ostariophysi</taxon>
        <taxon>Siluriformes</taxon>
        <taxon>Ictaluridae</taxon>
        <taxon>Ictalurus</taxon>
    </lineage>
</organism>
<sequence length="348" mass="38903">MSLIVFVLVARLRDGLPLSASTDFQHSRELQERKQQIRTVSKSLNSLPERGIIMGHELHIYFFMSDGVAYLSVCMCSVSAAVAFSFLEDLRWEFMASFDSSAVARACRPYPFLDFDSVIQKLQQHYNQSGGPALGVTLSTVEEELSLSPPQVLTMDEIQLSNGVANGHAEQTASSGQTQRLEPVSAPGILSLILNIMCAALNLIRGVHLIEYTFQDDYDGLWNVVAFFVAFVCCVCQCQLYLFHSSRKKIKSLTLLTAIVLCNGFLFGLRNVWQLTFHVFVAFLSTLLILNRKLLDRSSDCGVISQQEDQRAVYGRKASQFEAEKRGKINQRHSQTLGIASTTIWNVL</sequence>
<protein>
    <submittedName>
        <fullName evidence="15">Vesicle-trafficking protein SEC22c isoform X1</fullName>
    </submittedName>
</protein>
<keyword evidence="7" id="KW-0931">ER-Golgi transport</keyword>
<dbReference type="GO" id="GO:0015031">
    <property type="term" value="P:protein transport"/>
    <property type="evidence" value="ECO:0007669"/>
    <property type="project" value="UniProtKB-KW"/>
</dbReference>
<comment type="subcellular location">
    <subcellularLocation>
        <location evidence="2">Endoplasmic reticulum membrane</location>
        <topology evidence="2">Multi-pass membrane protein</topology>
    </subcellularLocation>
</comment>
<dbReference type="InterPro" id="IPR059071">
    <property type="entry name" value="SEC22a-c_C"/>
</dbReference>
<keyword evidence="4" id="KW-0813">Transport</keyword>
<feature type="transmembrane region" description="Helical" evidence="11">
    <location>
        <begin position="184"/>
        <end position="204"/>
    </location>
</feature>
<dbReference type="SMART" id="SM01270">
    <property type="entry name" value="Longin"/>
    <property type="match status" value="1"/>
</dbReference>
<keyword evidence="8" id="KW-0653">Protein transport</keyword>
<keyword evidence="6" id="KW-0256">Endoplasmic reticulum</keyword>
<evidence type="ECO:0000256" key="12">
    <source>
        <dbReference type="SAM" id="SignalP"/>
    </source>
</evidence>
<dbReference type="GO" id="GO:0006888">
    <property type="term" value="P:endoplasmic reticulum to Golgi vesicle-mediated transport"/>
    <property type="evidence" value="ECO:0007669"/>
    <property type="project" value="InterPro"/>
</dbReference>
<dbReference type="AlphaFoldDB" id="A0A9F7TD85"/>
<evidence type="ECO:0000256" key="3">
    <source>
        <dbReference type="ARBA" id="ARBA00008025"/>
    </source>
</evidence>
<dbReference type="PROSITE" id="PS50859">
    <property type="entry name" value="LONGIN"/>
    <property type="match status" value="1"/>
</dbReference>
<evidence type="ECO:0000259" key="13">
    <source>
        <dbReference type="PROSITE" id="PS50859"/>
    </source>
</evidence>
<dbReference type="OrthoDB" id="1719357at2759"/>
<keyword evidence="5 11" id="KW-0812">Transmembrane</keyword>
<evidence type="ECO:0000256" key="2">
    <source>
        <dbReference type="ARBA" id="ARBA00004477"/>
    </source>
</evidence>
<dbReference type="SUPFAM" id="SSF64356">
    <property type="entry name" value="SNARE-like"/>
    <property type="match status" value="1"/>
</dbReference>
<reference evidence="15" key="2">
    <citation type="submission" date="2025-08" db="UniProtKB">
        <authorList>
            <consortium name="RefSeq"/>
        </authorList>
    </citation>
    <scope>IDENTIFICATION</scope>
    <source>
        <tissue evidence="15">Blood</tissue>
    </source>
</reference>
<accession>A0A9F7TD85</accession>
<dbReference type="InterPro" id="IPR010908">
    <property type="entry name" value="Longin_dom"/>
</dbReference>
<dbReference type="GO" id="GO:0005789">
    <property type="term" value="C:endoplasmic reticulum membrane"/>
    <property type="evidence" value="ECO:0007669"/>
    <property type="project" value="UniProtKB-SubCell"/>
</dbReference>
<feature type="transmembrane region" description="Helical" evidence="11">
    <location>
        <begin position="68"/>
        <end position="87"/>
    </location>
</feature>
<gene>
    <name evidence="15" type="primary">sec22c</name>
</gene>
<keyword evidence="14" id="KW-1185">Reference proteome</keyword>
<feature type="signal peptide" evidence="12">
    <location>
        <begin position="1"/>
        <end position="15"/>
    </location>
</feature>
<dbReference type="Proteomes" id="UP000221080">
    <property type="component" value="Chromosome 23"/>
</dbReference>
<keyword evidence="12" id="KW-0732">Signal</keyword>